<comment type="caution">
    <text evidence="1">The sequence shown here is derived from an EMBL/GenBank/DDBJ whole genome shotgun (WGS) entry which is preliminary data.</text>
</comment>
<evidence type="ECO:0000313" key="1">
    <source>
        <dbReference type="EMBL" id="KGM93348.1"/>
    </source>
</evidence>
<dbReference type="AlphaFoldDB" id="A0A0A0HY71"/>
<accession>A0A0A0HY71</accession>
<organism evidence="1 2">
    <name type="scientific">Clostridium botulinum C/D str. DC5</name>
    <dbReference type="NCBI Taxonomy" id="1443128"/>
    <lineage>
        <taxon>Bacteria</taxon>
        <taxon>Bacillati</taxon>
        <taxon>Bacillota</taxon>
        <taxon>Clostridia</taxon>
        <taxon>Eubacteriales</taxon>
        <taxon>Clostridiaceae</taxon>
        <taxon>Clostridium</taxon>
    </lineage>
</organism>
<gene>
    <name evidence="1" type="ORF">Z955_15350</name>
</gene>
<proteinExistence type="predicted"/>
<reference evidence="1 2" key="1">
    <citation type="submission" date="2014-01" db="EMBL/GenBank/DDBJ databases">
        <title>Plasmidome dynamics in the species complex Clostridium novyi sensu lato converts strains of independent lineages into distinctly different pathogens.</title>
        <authorList>
            <person name="Skarin H."/>
            <person name="Segerman B."/>
        </authorList>
    </citation>
    <scope>NUCLEOTIDE SEQUENCE [LARGE SCALE GENOMIC DNA]</scope>
    <source>
        <strain evidence="1 2">DC5</strain>
    </source>
</reference>
<dbReference type="SUPFAM" id="SSF143011">
    <property type="entry name" value="RelE-like"/>
    <property type="match status" value="1"/>
</dbReference>
<sequence length="119" mass="13993">MCYEVIPTDKFISDLKFYINKRKYKHIDDDVDIVVEQLEKGVLVGDTINDIKLPNGEDAFKARAKNTDTRVGQSNGYRIIYYVIQNEKTIFLLTVYYKKDDNRIPSKNEIIEIINEFYS</sequence>
<evidence type="ECO:0008006" key="3">
    <source>
        <dbReference type="Google" id="ProtNLM"/>
    </source>
</evidence>
<dbReference type="InterPro" id="IPR035093">
    <property type="entry name" value="RelE/ParE_toxin_dom_sf"/>
</dbReference>
<dbReference type="EMBL" id="JDRY01000170">
    <property type="protein sequence ID" value="KGM93348.1"/>
    <property type="molecule type" value="Genomic_DNA"/>
</dbReference>
<evidence type="ECO:0000313" key="2">
    <source>
        <dbReference type="Proteomes" id="UP000030014"/>
    </source>
</evidence>
<dbReference type="RefSeq" id="WP_013720922.1">
    <property type="nucleotide sequence ID" value="NZ_JDRY01000170.1"/>
</dbReference>
<dbReference type="Proteomes" id="UP000030014">
    <property type="component" value="Unassembled WGS sequence"/>
</dbReference>
<name>A0A0A0HY71_CLOBO</name>
<protein>
    <recommendedName>
        <fullName evidence="3">Toxin RelE</fullName>
    </recommendedName>
</protein>